<feature type="transmembrane region" description="Helical" evidence="7">
    <location>
        <begin position="18"/>
        <end position="40"/>
    </location>
</feature>
<dbReference type="PANTHER" id="PTHR47956">
    <property type="entry name" value="CYTOCHROME P450 71B11-RELATED"/>
    <property type="match status" value="1"/>
</dbReference>
<feature type="non-terminal residue" evidence="8">
    <location>
        <position position="58"/>
    </location>
</feature>
<protein>
    <recommendedName>
        <fullName evidence="10">Cytochrome P450</fullName>
    </recommendedName>
</protein>
<evidence type="ECO:0000256" key="5">
    <source>
        <dbReference type="ARBA" id="ARBA00023002"/>
    </source>
</evidence>
<dbReference type="GO" id="GO:0016020">
    <property type="term" value="C:membrane"/>
    <property type="evidence" value="ECO:0007669"/>
    <property type="project" value="UniProtKB-SubCell"/>
</dbReference>
<dbReference type="EMBL" id="JABFAB010000011">
    <property type="protein sequence ID" value="MBA0663796.1"/>
    <property type="molecule type" value="Genomic_DNA"/>
</dbReference>
<keyword evidence="5" id="KW-0560">Oxidoreductase</keyword>
<evidence type="ECO:0000256" key="1">
    <source>
        <dbReference type="ARBA" id="ARBA00004167"/>
    </source>
</evidence>
<evidence type="ECO:0000256" key="3">
    <source>
        <dbReference type="ARBA" id="ARBA00022692"/>
    </source>
</evidence>
<dbReference type="AlphaFoldDB" id="A0A7J8VLY1"/>
<dbReference type="InterPro" id="IPR036396">
    <property type="entry name" value="Cyt_P450_sf"/>
</dbReference>
<dbReference type="GO" id="GO:0020037">
    <property type="term" value="F:heme binding"/>
    <property type="evidence" value="ECO:0007669"/>
    <property type="project" value="InterPro"/>
</dbReference>
<keyword evidence="4 7" id="KW-1133">Transmembrane helix</keyword>
<evidence type="ECO:0000256" key="4">
    <source>
        <dbReference type="ARBA" id="ARBA00022989"/>
    </source>
</evidence>
<dbReference type="SUPFAM" id="SSF48264">
    <property type="entry name" value="Cytochrome P450"/>
    <property type="match status" value="1"/>
</dbReference>
<comment type="caution">
    <text evidence="8">The sequence shown here is derived from an EMBL/GenBank/DDBJ whole genome shotgun (WGS) entry which is preliminary data.</text>
</comment>
<dbReference type="PANTHER" id="PTHR47956:SF5">
    <property type="entry name" value="CYTOCHROME P450 71B25-RELATED"/>
    <property type="match status" value="1"/>
</dbReference>
<evidence type="ECO:0008006" key="10">
    <source>
        <dbReference type="Google" id="ProtNLM"/>
    </source>
</evidence>
<keyword evidence="6 7" id="KW-0472">Membrane</keyword>
<evidence type="ECO:0000256" key="6">
    <source>
        <dbReference type="ARBA" id="ARBA00023136"/>
    </source>
</evidence>
<comment type="subcellular location">
    <subcellularLocation>
        <location evidence="1">Membrane</location>
        <topology evidence="1">Single-pass membrane protein</topology>
    </subcellularLocation>
</comment>
<dbReference type="Pfam" id="PF00067">
    <property type="entry name" value="p450"/>
    <property type="match status" value="1"/>
</dbReference>
<dbReference type="GO" id="GO:0016705">
    <property type="term" value="F:oxidoreductase activity, acting on paired donors, with incorporation or reduction of molecular oxygen"/>
    <property type="evidence" value="ECO:0007669"/>
    <property type="project" value="InterPro"/>
</dbReference>
<organism evidence="8 9">
    <name type="scientific">Gossypium klotzschianum</name>
    <dbReference type="NCBI Taxonomy" id="34286"/>
    <lineage>
        <taxon>Eukaryota</taxon>
        <taxon>Viridiplantae</taxon>
        <taxon>Streptophyta</taxon>
        <taxon>Embryophyta</taxon>
        <taxon>Tracheophyta</taxon>
        <taxon>Spermatophyta</taxon>
        <taxon>Magnoliopsida</taxon>
        <taxon>eudicotyledons</taxon>
        <taxon>Gunneridae</taxon>
        <taxon>Pentapetalae</taxon>
        <taxon>rosids</taxon>
        <taxon>malvids</taxon>
        <taxon>Malvales</taxon>
        <taxon>Malvaceae</taxon>
        <taxon>Malvoideae</taxon>
        <taxon>Gossypium</taxon>
    </lineage>
</organism>
<proteinExistence type="inferred from homology"/>
<dbReference type="OrthoDB" id="1055148at2759"/>
<accession>A0A7J8VLY1</accession>
<evidence type="ECO:0000313" key="9">
    <source>
        <dbReference type="Proteomes" id="UP000593573"/>
    </source>
</evidence>
<dbReference type="Gene3D" id="1.10.630.10">
    <property type="entry name" value="Cytochrome P450"/>
    <property type="match status" value="1"/>
</dbReference>
<gene>
    <name evidence="8" type="ORF">Goklo_003884</name>
</gene>
<dbReference type="InterPro" id="IPR050193">
    <property type="entry name" value="Cytochrome_P450_71"/>
</dbReference>
<evidence type="ECO:0000313" key="8">
    <source>
        <dbReference type="EMBL" id="MBA0663796.1"/>
    </source>
</evidence>
<keyword evidence="9" id="KW-1185">Reference proteome</keyword>
<dbReference type="InterPro" id="IPR001128">
    <property type="entry name" value="Cyt_P450"/>
</dbReference>
<dbReference type="GO" id="GO:0004497">
    <property type="term" value="F:monooxygenase activity"/>
    <property type="evidence" value="ECO:0007669"/>
    <property type="project" value="InterPro"/>
</dbReference>
<dbReference type="GO" id="GO:0005506">
    <property type="term" value="F:iron ion binding"/>
    <property type="evidence" value="ECO:0007669"/>
    <property type="project" value="InterPro"/>
</dbReference>
<reference evidence="8 9" key="1">
    <citation type="journal article" date="2019" name="Genome Biol. Evol.">
        <title>Insights into the evolution of the New World diploid cottons (Gossypium, subgenus Houzingenia) based on genome sequencing.</title>
        <authorList>
            <person name="Grover C.E."/>
            <person name="Arick M.A. 2nd"/>
            <person name="Thrash A."/>
            <person name="Conover J.L."/>
            <person name="Sanders W.S."/>
            <person name="Peterson D.G."/>
            <person name="Frelichowski J.E."/>
            <person name="Scheffler J.A."/>
            <person name="Scheffler B.E."/>
            <person name="Wendel J.F."/>
        </authorList>
    </citation>
    <scope>NUCLEOTIDE SEQUENCE [LARGE SCALE GENOMIC DNA]</scope>
    <source>
        <strain evidence="8">57</strain>
        <tissue evidence="8">Leaf</tissue>
    </source>
</reference>
<evidence type="ECO:0000256" key="7">
    <source>
        <dbReference type="SAM" id="Phobius"/>
    </source>
</evidence>
<name>A0A7J8VLY1_9ROSI</name>
<keyword evidence="3 7" id="KW-0812">Transmembrane</keyword>
<comment type="similarity">
    <text evidence="2">Belongs to the cytochrome P450 family.</text>
</comment>
<sequence length="58" mass="6771">MLQQQHFELLPFGGGRRIYPGINMGTTVLELALANLLYFFDWKLPIGMREIDIDMEEK</sequence>
<evidence type="ECO:0000256" key="2">
    <source>
        <dbReference type="ARBA" id="ARBA00010617"/>
    </source>
</evidence>
<dbReference type="Proteomes" id="UP000593573">
    <property type="component" value="Unassembled WGS sequence"/>
</dbReference>